<evidence type="ECO:0000256" key="1">
    <source>
        <dbReference type="SAM" id="MobiDB-lite"/>
    </source>
</evidence>
<comment type="caution">
    <text evidence="2">The sequence shown here is derived from an EMBL/GenBank/DDBJ whole genome shotgun (WGS) entry which is preliminary data.</text>
</comment>
<feature type="compositionally biased region" description="Low complexity" evidence="1">
    <location>
        <begin position="273"/>
        <end position="288"/>
    </location>
</feature>
<feature type="region of interest" description="Disordered" evidence="1">
    <location>
        <begin position="683"/>
        <end position="719"/>
    </location>
</feature>
<name>A0AAD7CEU3_9AGAR</name>
<keyword evidence="3" id="KW-1185">Reference proteome</keyword>
<feature type="compositionally biased region" description="Basic and acidic residues" evidence="1">
    <location>
        <begin position="483"/>
        <end position="496"/>
    </location>
</feature>
<evidence type="ECO:0000313" key="3">
    <source>
        <dbReference type="Proteomes" id="UP001221142"/>
    </source>
</evidence>
<dbReference type="EMBL" id="JARKIF010000002">
    <property type="protein sequence ID" value="KAJ7646912.1"/>
    <property type="molecule type" value="Genomic_DNA"/>
</dbReference>
<feature type="compositionally biased region" description="Acidic residues" evidence="1">
    <location>
        <begin position="362"/>
        <end position="376"/>
    </location>
</feature>
<sequence length="719" mass="77354">MSALSSSTLPGYVIRYRTHAMDGVYSIAAGLALRLVVDAATFHDLKLSGILIGLWEGIVVLHYVNKDPTSSDPYLAYGVRLFVDFLVTESIFKLVVVLLWSTMGMVLADVAPAVWMDSGLQRQWNRFRRDLTLSARMVVKRRNTVVRFVSVPTVGSTARSDISTVSSVRSRASSVTATTAVPPSTIATTNAPLDSPRVPVAPILPPPPIATRPRRPSVPGTFPGADWSETDTDAGTSVNTHSIPAHVTIARMPPPSSVTMTMTEVSVSLTEDSGSFTTSTRSSSPTYSLEYADDPSATDPVDIPSEYEEELIATRKRETTPKQRHVVLPPTPSDTLRDWDSSQTGVEDVPPSPWMPVIPDHELEEWETIDAAEGQEEPPLPPPNDDEENVLEPEAPGSDASSLTAPSTIRIPPMEPSMSMPEPEPVPPPLEEDMYADGPEPPAPAEAEQANVDAPPVAEEPPIEELPPYRSGFDSDLLDELEEKPSVDKGKAKEVEPAAEEIPDSPPASPSSPSVKEALALRKEALELNKRIADLRRQRKSSVSDGSSATSGAAVIAALEIAKAEQELGEVNAKAEGAFVGAYNPPTASLYEFNTTGLTPEEAVRQTEARLGQLLLTPIPPPGTTAEDLAHDTPNRAVLKVVMQQSIKGRLVKQGMLAALDGNGLRWTEEPTRPNVLLVQLPVSASGLAGEDDSSKPDEPLEGRTGKEKDEDDDDAKEY</sequence>
<organism evidence="2 3">
    <name type="scientific">Roridomyces roridus</name>
    <dbReference type="NCBI Taxonomy" id="1738132"/>
    <lineage>
        <taxon>Eukaryota</taxon>
        <taxon>Fungi</taxon>
        <taxon>Dikarya</taxon>
        <taxon>Basidiomycota</taxon>
        <taxon>Agaricomycotina</taxon>
        <taxon>Agaricomycetes</taxon>
        <taxon>Agaricomycetidae</taxon>
        <taxon>Agaricales</taxon>
        <taxon>Marasmiineae</taxon>
        <taxon>Mycenaceae</taxon>
        <taxon>Roridomyces</taxon>
    </lineage>
</organism>
<feature type="region of interest" description="Disordered" evidence="1">
    <location>
        <begin position="269"/>
        <end position="516"/>
    </location>
</feature>
<dbReference type="AlphaFoldDB" id="A0AAD7CEU3"/>
<accession>A0AAD7CEU3</accession>
<proteinExistence type="predicted"/>
<dbReference type="Proteomes" id="UP001221142">
    <property type="component" value="Unassembled WGS sequence"/>
</dbReference>
<feature type="compositionally biased region" description="Basic and acidic residues" evidence="1">
    <location>
        <begin position="312"/>
        <end position="321"/>
    </location>
</feature>
<protein>
    <submittedName>
        <fullName evidence="2">Uncharacterized protein</fullName>
    </submittedName>
</protein>
<feature type="compositionally biased region" description="Basic and acidic residues" evidence="1">
    <location>
        <begin position="693"/>
        <end position="709"/>
    </location>
</feature>
<gene>
    <name evidence="2" type="ORF">FB45DRAFT_1051503</name>
</gene>
<reference evidence="2" key="1">
    <citation type="submission" date="2023-03" db="EMBL/GenBank/DDBJ databases">
        <title>Massive genome expansion in bonnet fungi (Mycena s.s.) driven by repeated elements and novel gene families across ecological guilds.</title>
        <authorList>
            <consortium name="Lawrence Berkeley National Laboratory"/>
            <person name="Harder C.B."/>
            <person name="Miyauchi S."/>
            <person name="Viragh M."/>
            <person name="Kuo A."/>
            <person name="Thoen E."/>
            <person name="Andreopoulos B."/>
            <person name="Lu D."/>
            <person name="Skrede I."/>
            <person name="Drula E."/>
            <person name="Henrissat B."/>
            <person name="Morin E."/>
            <person name="Kohler A."/>
            <person name="Barry K."/>
            <person name="LaButti K."/>
            <person name="Morin E."/>
            <person name="Salamov A."/>
            <person name="Lipzen A."/>
            <person name="Mereny Z."/>
            <person name="Hegedus B."/>
            <person name="Baldrian P."/>
            <person name="Stursova M."/>
            <person name="Weitz H."/>
            <person name="Taylor A."/>
            <person name="Grigoriev I.V."/>
            <person name="Nagy L.G."/>
            <person name="Martin F."/>
            <person name="Kauserud H."/>
        </authorList>
    </citation>
    <scope>NUCLEOTIDE SEQUENCE</scope>
    <source>
        <strain evidence="2">9284</strain>
    </source>
</reference>
<feature type="compositionally biased region" description="Acidic residues" evidence="1">
    <location>
        <begin position="710"/>
        <end position="719"/>
    </location>
</feature>
<evidence type="ECO:0000313" key="2">
    <source>
        <dbReference type="EMBL" id="KAJ7646912.1"/>
    </source>
</evidence>